<evidence type="ECO:0000313" key="1">
    <source>
        <dbReference type="EMBL" id="GIY40790.1"/>
    </source>
</evidence>
<sequence>MPSTPPFPLLVCREPLFYVKSFPPKEFCALPGFLERNQYPRVSLSARSKPFLAPTPPLYPFQLPASGEYTLTTTPYSTQNIQSGPFFETAPVRFNAGLYLA</sequence>
<evidence type="ECO:0000313" key="2">
    <source>
        <dbReference type="Proteomes" id="UP001054945"/>
    </source>
</evidence>
<keyword evidence="2" id="KW-1185">Reference proteome</keyword>
<dbReference type="AlphaFoldDB" id="A0AAV4T7P3"/>
<reference evidence="1 2" key="1">
    <citation type="submission" date="2021-06" db="EMBL/GenBank/DDBJ databases">
        <title>Caerostris extrusa draft genome.</title>
        <authorList>
            <person name="Kono N."/>
            <person name="Arakawa K."/>
        </authorList>
    </citation>
    <scope>NUCLEOTIDE SEQUENCE [LARGE SCALE GENOMIC DNA]</scope>
</reference>
<organism evidence="1 2">
    <name type="scientific">Caerostris extrusa</name>
    <name type="common">Bark spider</name>
    <name type="synonym">Caerostris bankana</name>
    <dbReference type="NCBI Taxonomy" id="172846"/>
    <lineage>
        <taxon>Eukaryota</taxon>
        <taxon>Metazoa</taxon>
        <taxon>Ecdysozoa</taxon>
        <taxon>Arthropoda</taxon>
        <taxon>Chelicerata</taxon>
        <taxon>Arachnida</taxon>
        <taxon>Araneae</taxon>
        <taxon>Araneomorphae</taxon>
        <taxon>Entelegynae</taxon>
        <taxon>Araneoidea</taxon>
        <taxon>Araneidae</taxon>
        <taxon>Caerostris</taxon>
    </lineage>
</organism>
<comment type="caution">
    <text evidence="1">The sequence shown here is derived from an EMBL/GenBank/DDBJ whole genome shotgun (WGS) entry which is preliminary data.</text>
</comment>
<accession>A0AAV4T7P3</accession>
<protein>
    <submittedName>
        <fullName evidence="1">Uncharacterized protein</fullName>
    </submittedName>
</protein>
<dbReference type="EMBL" id="BPLR01010658">
    <property type="protein sequence ID" value="GIY40790.1"/>
    <property type="molecule type" value="Genomic_DNA"/>
</dbReference>
<name>A0AAV4T7P3_CAEEX</name>
<gene>
    <name evidence="1" type="ORF">CEXT_463101</name>
</gene>
<dbReference type="Proteomes" id="UP001054945">
    <property type="component" value="Unassembled WGS sequence"/>
</dbReference>
<proteinExistence type="predicted"/>